<dbReference type="PANTHER" id="PTHR43553">
    <property type="entry name" value="HEAVY METAL TRANSPORTER"/>
    <property type="match status" value="1"/>
</dbReference>
<dbReference type="InterPro" id="IPR027417">
    <property type="entry name" value="P-loop_NTPase"/>
</dbReference>
<dbReference type="Proteomes" id="UP000317238">
    <property type="component" value="Unassembled WGS sequence"/>
</dbReference>
<dbReference type="InterPro" id="IPR003593">
    <property type="entry name" value="AAA+_ATPase"/>
</dbReference>
<gene>
    <name evidence="5" type="primary">ylmA</name>
    <name evidence="5" type="ORF">Pan14r_05290</name>
</gene>
<dbReference type="PROSITE" id="PS50893">
    <property type="entry name" value="ABC_TRANSPORTER_2"/>
    <property type="match status" value="1"/>
</dbReference>
<organism evidence="5 6">
    <name type="scientific">Crateriforma conspicua</name>
    <dbReference type="NCBI Taxonomy" id="2527996"/>
    <lineage>
        <taxon>Bacteria</taxon>
        <taxon>Pseudomonadati</taxon>
        <taxon>Planctomycetota</taxon>
        <taxon>Planctomycetia</taxon>
        <taxon>Planctomycetales</taxon>
        <taxon>Planctomycetaceae</taxon>
        <taxon>Crateriforma</taxon>
    </lineage>
</organism>
<accession>A0A5C5Y1V9</accession>
<dbReference type="SUPFAM" id="SSF52540">
    <property type="entry name" value="P-loop containing nucleoside triphosphate hydrolases"/>
    <property type="match status" value="1"/>
</dbReference>
<evidence type="ECO:0000256" key="2">
    <source>
        <dbReference type="ARBA" id="ARBA00022741"/>
    </source>
</evidence>
<dbReference type="OrthoDB" id="9804199at2"/>
<dbReference type="Gene3D" id="3.40.50.300">
    <property type="entry name" value="P-loop containing nucleotide triphosphate hydrolases"/>
    <property type="match status" value="1"/>
</dbReference>
<dbReference type="Pfam" id="PF00005">
    <property type="entry name" value="ABC_tran"/>
    <property type="match status" value="1"/>
</dbReference>
<dbReference type="GO" id="GO:0016887">
    <property type="term" value="F:ATP hydrolysis activity"/>
    <property type="evidence" value="ECO:0007669"/>
    <property type="project" value="InterPro"/>
</dbReference>
<dbReference type="GO" id="GO:0005524">
    <property type="term" value="F:ATP binding"/>
    <property type="evidence" value="ECO:0007669"/>
    <property type="project" value="UniProtKB-KW"/>
</dbReference>
<evidence type="ECO:0000256" key="1">
    <source>
        <dbReference type="ARBA" id="ARBA00022448"/>
    </source>
</evidence>
<feature type="domain" description="ABC transporter" evidence="4">
    <location>
        <begin position="16"/>
        <end position="264"/>
    </location>
</feature>
<evidence type="ECO:0000259" key="4">
    <source>
        <dbReference type="PROSITE" id="PS50893"/>
    </source>
</evidence>
<dbReference type="EC" id="3.6.3.-" evidence="5"/>
<keyword evidence="3 5" id="KW-0067">ATP-binding</keyword>
<comment type="caution">
    <text evidence="5">The sequence shown here is derived from an EMBL/GenBank/DDBJ whole genome shotgun (WGS) entry which is preliminary data.</text>
</comment>
<dbReference type="AlphaFoldDB" id="A0A5C5Y1V9"/>
<evidence type="ECO:0000313" key="6">
    <source>
        <dbReference type="Proteomes" id="UP000317238"/>
    </source>
</evidence>
<reference evidence="5 6" key="1">
    <citation type="submission" date="2019-02" db="EMBL/GenBank/DDBJ databases">
        <title>Deep-cultivation of Planctomycetes and their phenomic and genomic characterization uncovers novel biology.</title>
        <authorList>
            <person name="Wiegand S."/>
            <person name="Jogler M."/>
            <person name="Boedeker C."/>
            <person name="Pinto D."/>
            <person name="Vollmers J."/>
            <person name="Rivas-Marin E."/>
            <person name="Kohn T."/>
            <person name="Peeters S.H."/>
            <person name="Heuer A."/>
            <person name="Rast P."/>
            <person name="Oberbeckmann S."/>
            <person name="Bunk B."/>
            <person name="Jeske O."/>
            <person name="Meyerdierks A."/>
            <person name="Storesund J.E."/>
            <person name="Kallscheuer N."/>
            <person name="Luecker S."/>
            <person name="Lage O.M."/>
            <person name="Pohl T."/>
            <person name="Merkel B.J."/>
            <person name="Hornburger P."/>
            <person name="Mueller R.-W."/>
            <person name="Bruemmer F."/>
            <person name="Labrenz M."/>
            <person name="Spormann A.M."/>
            <person name="Op Den Camp H."/>
            <person name="Overmann J."/>
            <person name="Amann R."/>
            <person name="Jetten M.S.M."/>
            <person name="Mascher T."/>
            <person name="Medema M.H."/>
            <person name="Devos D.P."/>
            <person name="Kaster A.-K."/>
            <person name="Ovreas L."/>
            <person name="Rohde M."/>
            <person name="Galperin M.Y."/>
            <person name="Jogler C."/>
        </authorList>
    </citation>
    <scope>NUCLEOTIDE SEQUENCE [LARGE SCALE GENOMIC DNA]</scope>
    <source>
        <strain evidence="5 6">Pan14r</strain>
    </source>
</reference>
<proteinExistence type="predicted"/>
<keyword evidence="5" id="KW-0378">Hydrolase</keyword>
<dbReference type="RefSeq" id="WP_146438239.1">
    <property type="nucleotide sequence ID" value="NZ_SJPL01000001.1"/>
</dbReference>
<dbReference type="InterPro" id="IPR003439">
    <property type="entry name" value="ABC_transporter-like_ATP-bd"/>
</dbReference>
<sequence>MNHPSPAVTPPASSLLKLDQVTVWRESTRILDRIDLDIPVGRHTAILGPNGAGKTSLLKLLVRQFYPSIDDDGTQGGVSILGRSDWPVDQLRCQMGIVSQSLEHEFLSGRSGRMSVRDVIHSGFNATMLSAFGPHMTPAMKEAADHAANSVGVDHLADRRLETLSTGERRRTLIARSLVHRPPVLVLDEPTSGLDLAARHQFLQTMLQMLPMHDLTLVLVTHALEEIAPPIGHVVLLDSGRIAFDGSKADALSSDRLSRLYRVPTTVRRDDDGWYSASVG</sequence>
<keyword evidence="2" id="KW-0547">Nucleotide-binding</keyword>
<dbReference type="GO" id="GO:0043190">
    <property type="term" value="C:ATP-binding cassette (ABC) transporter complex"/>
    <property type="evidence" value="ECO:0007669"/>
    <property type="project" value="TreeGrafter"/>
</dbReference>
<dbReference type="InterPro" id="IPR050095">
    <property type="entry name" value="ECF_ABC_transporter_ATP-bd"/>
</dbReference>
<dbReference type="EMBL" id="SJPL01000001">
    <property type="protein sequence ID" value="TWT68285.1"/>
    <property type="molecule type" value="Genomic_DNA"/>
</dbReference>
<evidence type="ECO:0000256" key="3">
    <source>
        <dbReference type="ARBA" id="ARBA00022840"/>
    </source>
</evidence>
<keyword evidence="1" id="KW-0813">Transport</keyword>
<name>A0A5C5Y1V9_9PLAN</name>
<dbReference type="GO" id="GO:0042626">
    <property type="term" value="F:ATPase-coupled transmembrane transporter activity"/>
    <property type="evidence" value="ECO:0007669"/>
    <property type="project" value="TreeGrafter"/>
</dbReference>
<dbReference type="PANTHER" id="PTHR43553:SF3">
    <property type="entry name" value="ABC TRANSPORTER ATP-BINDING PROTEIN MODF"/>
    <property type="match status" value="1"/>
</dbReference>
<protein>
    <submittedName>
        <fullName evidence="5">Putative ABC transporter ATP-binding protein YlmA</fullName>
        <ecNumber evidence="5">3.6.3.-</ecNumber>
    </submittedName>
</protein>
<dbReference type="SMART" id="SM00382">
    <property type="entry name" value="AAA"/>
    <property type="match status" value="1"/>
</dbReference>
<keyword evidence="6" id="KW-1185">Reference proteome</keyword>
<evidence type="ECO:0000313" key="5">
    <source>
        <dbReference type="EMBL" id="TWT68285.1"/>
    </source>
</evidence>